<organism evidence="9 10">
    <name type="scientific">Draconibacterium sediminis</name>
    <dbReference type="NCBI Taxonomy" id="1544798"/>
    <lineage>
        <taxon>Bacteria</taxon>
        <taxon>Pseudomonadati</taxon>
        <taxon>Bacteroidota</taxon>
        <taxon>Bacteroidia</taxon>
        <taxon>Marinilabiliales</taxon>
        <taxon>Prolixibacteraceae</taxon>
        <taxon>Draconibacterium</taxon>
    </lineage>
</organism>
<dbReference type="InterPro" id="IPR004358">
    <property type="entry name" value="Sig_transdc_His_kin-like_C"/>
</dbReference>
<comment type="catalytic activity">
    <reaction evidence="1">
        <text>ATP + protein L-histidine = ADP + protein N-phospho-L-histidine.</text>
        <dbReference type="EC" id="2.7.13.3"/>
    </reaction>
</comment>
<dbReference type="Pfam" id="PF02518">
    <property type="entry name" value="HATPase_c"/>
    <property type="match status" value="1"/>
</dbReference>
<dbReference type="InterPro" id="IPR003661">
    <property type="entry name" value="HisK_dim/P_dom"/>
</dbReference>
<dbReference type="InterPro" id="IPR036890">
    <property type="entry name" value="HATPase_C_sf"/>
</dbReference>
<dbReference type="EMBL" id="JRHC01000005">
    <property type="protein sequence ID" value="KJF42591.1"/>
    <property type="molecule type" value="Genomic_DNA"/>
</dbReference>
<evidence type="ECO:0000256" key="5">
    <source>
        <dbReference type="ARBA" id="ARBA00022777"/>
    </source>
</evidence>
<dbReference type="Pfam" id="PF00512">
    <property type="entry name" value="HisKA"/>
    <property type="match status" value="1"/>
</dbReference>
<dbReference type="OrthoDB" id="1933776at2"/>
<keyword evidence="7" id="KW-0472">Membrane</keyword>
<keyword evidence="10" id="KW-1185">Reference proteome</keyword>
<evidence type="ECO:0000256" key="4">
    <source>
        <dbReference type="ARBA" id="ARBA00022679"/>
    </source>
</evidence>
<keyword evidence="6" id="KW-0902">Two-component regulatory system</keyword>
<dbReference type="InterPro" id="IPR003594">
    <property type="entry name" value="HATPase_dom"/>
</dbReference>
<dbReference type="PRINTS" id="PR00344">
    <property type="entry name" value="BCTRLSENSOR"/>
</dbReference>
<dbReference type="InterPro" id="IPR036097">
    <property type="entry name" value="HisK_dim/P_sf"/>
</dbReference>
<dbReference type="SUPFAM" id="SSF55874">
    <property type="entry name" value="ATPase domain of HSP90 chaperone/DNA topoisomerase II/histidine kinase"/>
    <property type="match status" value="1"/>
</dbReference>
<reference evidence="9 10" key="1">
    <citation type="submission" date="2014-09" db="EMBL/GenBank/DDBJ databases">
        <title>Draft Genome Sequence of Draconibacterium sp. JN14CK-3.</title>
        <authorList>
            <person name="Dong C."/>
            <person name="Lai Q."/>
            <person name="Shao Z."/>
        </authorList>
    </citation>
    <scope>NUCLEOTIDE SEQUENCE [LARGE SCALE GENOMIC DNA]</scope>
    <source>
        <strain evidence="9 10">JN14CK-3</strain>
    </source>
</reference>
<dbReference type="InterPro" id="IPR050351">
    <property type="entry name" value="BphY/WalK/GraS-like"/>
</dbReference>
<dbReference type="SUPFAM" id="SSF47384">
    <property type="entry name" value="Homodimeric domain of signal transducing histidine kinase"/>
    <property type="match status" value="1"/>
</dbReference>
<evidence type="ECO:0000256" key="3">
    <source>
        <dbReference type="ARBA" id="ARBA00022553"/>
    </source>
</evidence>
<dbReference type="GO" id="GO:0016036">
    <property type="term" value="P:cellular response to phosphate starvation"/>
    <property type="evidence" value="ECO:0007669"/>
    <property type="project" value="TreeGrafter"/>
</dbReference>
<dbReference type="Proteomes" id="UP000032544">
    <property type="component" value="Unassembled WGS sequence"/>
</dbReference>
<gene>
    <name evidence="9" type="ORF">LH29_18775</name>
</gene>
<dbReference type="STRING" id="1544798.LH29_18775"/>
<evidence type="ECO:0000256" key="2">
    <source>
        <dbReference type="ARBA" id="ARBA00012438"/>
    </source>
</evidence>
<dbReference type="RefSeq" id="WP_045032418.1">
    <property type="nucleotide sequence ID" value="NZ_CAJXKZ010000011.1"/>
</dbReference>
<dbReference type="GO" id="GO:0004721">
    <property type="term" value="F:phosphoprotein phosphatase activity"/>
    <property type="evidence" value="ECO:0007669"/>
    <property type="project" value="TreeGrafter"/>
</dbReference>
<dbReference type="InterPro" id="IPR005467">
    <property type="entry name" value="His_kinase_dom"/>
</dbReference>
<keyword evidence="7" id="KW-1133">Transmembrane helix</keyword>
<evidence type="ECO:0000313" key="10">
    <source>
        <dbReference type="Proteomes" id="UP000032544"/>
    </source>
</evidence>
<sequence length="421" mass="48589">MQGKALKYIIMLATVSIVGVFLVQFAFIRSSYNLSETQFQESASVALKEVAWQVMLATGTTETFDSITPVEVISNNTYLVNVGVAIDKELLKQHLTTQLKRHDIYYDYEFSIYSPIQEQMDESTLVHIDENEEPSDFDFPLNEEYTNYFGIHFPDRSPYFLNQLSIWYFLTALLMLVIFFFGYTLWVIIRQRQLSEIQKNFINNLTHELKTPISSIALAANVINDKKILKSPDRLFNYTHIIQEQTIRLSNNVEKVLNLASIEKSRILLNLEKVDLTAFLQEASDHFRESKAGQNAKVEIKTKISDCTILADRFHFANLVSNILENAAKYCDKKPVIEIELLQKQNSYELNFIDNGIGIPREHRKRIFKKFYRIPTGNVHNVKGFGLGLDYVYKIVKTHNWKIKVNDNPKGGSIFSLTIPT</sequence>
<dbReference type="EC" id="2.7.13.3" evidence="2"/>
<keyword evidence="7" id="KW-0812">Transmembrane</keyword>
<dbReference type="PROSITE" id="PS50109">
    <property type="entry name" value="HIS_KIN"/>
    <property type="match status" value="1"/>
</dbReference>
<evidence type="ECO:0000256" key="7">
    <source>
        <dbReference type="SAM" id="Phobius"/>
    </source>
</evidence>
<dbReference type="PANTHER" id="PTHR45453:SF1">
    <property type="entry name" value="PHOSPHATE REGULON SENSOR PROTEIN PHOR"/>
    <property type="match status" value="1"/>
</dbReference>
<dbReference type="AlphaFoldDB" id="A0A0D8J7V3"/>
<dbReference type="CDD" id="cd00082">
    <property type="entry name" value="HisKA"/>
    <property type="match status" value="1"/>
</dbReference>
<evidence type="ECO:0000259" key="8">
    <source>
        <dbReference type="PROSITE" id="PS50109"/>
    </source>
</evidence>
<feature type="transmembrane region" description="Helical" evidence="7">
    <location>
        <begin position="6"/>
        <end position="28"/>
    </location>
</feature>
<dbReference type="GO" id="GO:0005886">
    <property type="term" value="C:plasma membrane"/>
    <property type="evidence" value="ECO:0007669"/>
    <property type="project" value="TreeGrafter"/>
</dbReference>
<dbReference type="CDD" id="cd00075">
    <property type="entry name" value="HATPase"/>
    <property type="match status" value="1"/>
</dbReference>
<protein>
    <recommendedName>
        <fullName evidence="2">histidine kinase</fullName>
        <ecNumber evidence="2">2.7.13.3</ecNumber>
    </recommendedName>
</protein>
<name>A0A0D8J7V3_9BACT</name>
<accession>A0A0D8J7V3</accession>
<keyword evidence="4" id="KW-0808">Transferase</keyword>
<evidence type="ECO:0000256" key="1">
    <source>
        <dbReference type="ARBA" id="ARBA00000085"/>
    </source>
</evidence>
<dbReference type="SMART" id="SM00387">
    <property type="entry name" value="HATPase_c"/>
    <property type="match status" value="1"/>
</dbReference>
<feature type="transmembrane region" description="Helical" evidence="7">
    <location>
        <begin position="166"/>
        <end position="189"/>
    </location>
</feature>
<comment type="caution">
    <text evidence="9">The sequence shown here is derived from an EMBL/GenBank/DDBJ whole genome shotgun (WGS) entry which is preliminary data.</text>
</comment>
<keyword evidence="5" id="KW-0418">Kinase</keyword>
<dbReference type="GO" id="GO:0000155">
    <property type="term" value="F:phosphorelay sensor kinase activity"/>
    <property type="evidence" value="ECO:0007669"/>
    <property type="project" value="InterPro"/>
</dbReference>
<evidence type="ECO:0000313" key="9">
    <source>
        <dbReference type="EMBL" id="KJF42591.1"/>
    </source>
</evidence>
<dbReference type="Gene3D" id="3.30.565.10">
    <property type="entry name" value="Histidine kinase-like ATPase, C-terminal domain"/>
    <property type="match status" value="1"/>
</dbReference>
<dbReference type="SMART" id="SM00388">
    <property type="entry name" value="HisKA"/>
    <property type="match status" value="1"/>
</dbReference>
<dbReference type="Gene3D" id="1.10.287.130">
    <property type="match status" value="1"/>
</dbReference>
<keyword evidence="3" id="KW-0597">Phosphoprotein</keyword>
<proteinExistence type="predicted"/>
<evidence type="ECO:0000256" key="6">
    <source>
        <dbReference type="ARBA" id="ARBA00023012"/>
    </source>
</evidence>
<dbReference type="PANTHER" id="PTHR45453">
    <property type="entry name" value="PHOSPHATE REGULON SENSOR PROTEIN PHOR"/>
    <property type="match status" value="1"/>
</dbReference>
<feature type="domain" description="Histidine kinase" evidence="8">
    <location>
        <begin position="204"/>
        <end position="421"/>
    </location>
</feature>